<keyword evidence="8" id="KW-1185">Reference proteome</keyword>
<comment type="similarity">
    <text evidence="1">Belongs to the sigma-70 factor family. ECF subfamily.</text>
</comment>
<dbReference type="PANTHER" id="PTHR43133">
    <property type="entry name" value="RNA POLYMERASE ECF-TYPE SIGMA FACTO"/>
    <property type="match status" value="1"/>
</dbReference>
<dbReference type="InterPro" id="IPR013249">
    <property type="entry name" value="RNA_pol_sigma70_r4_t2"/>
</dbReference>
<proteinExistence type="inferred from homology"/>
<dbReference type="InterPro" id="IPR039425">
    <property type="entry name" value="RNA_pol_sigma-70-like"/>
</dbReference>
<keyword evidence="4" id="KW-0804">Transcription</keyword>
<dbReference type="GO" id="GO:0003677">
    <property type="term" value="F:DNA binding"/>
    <property type="evidence" value="ECO:0007669"/>
    <property type="project" value="InterPro"/>
</dbReference>
<dbReference type="Pfam" id="PF08281">
    <property type="entry name" value="Sigma70_r4_2"/>
    <property type="match status" value="1"/>
</dbReference>
<organism evidence="7 8">
    <name type="scientific">Alloacidobacterium dinghuense</name>
    <dbReference type="NCBI Taxonomy" id="2763107"/>
    <lineage>
        <taxon>Bacteria</taxon>
        <taxon>Pseudomonadati</taxon>
        <taxon>Acidobacteriota</taxon>
        <taxon>Terriglobia</taxon>
        <taxon>Terriglobales</taxon>
        <taxon>Acidobacteriaceae</taxon>
        <taxon>Alloacidobacterium</taxon>
    </lineage>
</organism>
<dbReference type="GO" id="GO:0006352">
    <property type="term" value="P:DNA-templated transcription initiation"/>
    <property type="evidence" value="ECO:0007669"/>
    <property type="project" value="InterPro"/>
</dbReference>
<dbReference type="SUPFAM" id="SSF88946">
    <property type="entry name" value="Sigma2 domain of RNA polymerase sigma factors"/>
    <property type="match status" value="1"/>
</dbReference>
<dbReference type="InterPro" id="IPR007627">
    <property type="entry name" value="RNA_pol_sigma70_r2"/>
</dbReference>
<dbReference type="Gene3D" id="1.10.1740.10">
    <property type="match status" value="1"/>
</dbReference>
<keyword evidence="2" id="KW-0805">Transcription regulation</keyword>
<sequence>MITDWKRYRRTRDRIEGSYADPDTPLVKLAKTGDVQAFELLVLQHKQKVYRAIFAVTKNREDTEDQVQETFLRAYRGLSEFKENSKFISWLTRIALNQALMCLRRRRYHHVSLDHSMMTDTDPTRYDMPEWRPNPEQNYADSEVAENLREALSRLPTSFRSVMVLRHLQEYTTRETANELGISVAAVKSRILRARRQLRDRISDRSNLP</sequence>
<accession>A0A7G8BLM3</accession>
<dbReference type="GO" id="GO:0016987">
    <property type="term" value="F:sigma factor activity"/>
    <property type="evidence" value="ECO:0007669"/>
    <property type="project" value="UniProtKB-KW"/>
</dbReference>
<evidence type="ECO:0000313" key="8">
    <source>
        <dbReference type="Proteomes" id="UP000515312"/>
    </source>
</evidence>
<evidence type="ECO:0000259" key="5">
    <source>
        <dbReference type="Pfam" id="PF04542"/>
    </source>
</evidence>
<protein>
    <submittedName>
        <fullName evidence="7">Sigma-70 family RNA polymerase sigma factor</fullName>
    </submittedName>
</protein>
<gene>
    <name evidence="7" type="ORF">H7849_05705</name>
</gene>
<keyword evidence="3" id="KW-0731">Sigma factor</keyword>
<dbReference type="AlphaFoldDB" id="A0A7G8BLM3"/>
<dbReference type="Proteomes" id="UP000515312">
    <property type="component" value="Chromosome"/>
</dbReference>
<evidence type="ECO:0000256" key="4">
    <source>
        <dbReference type="ARBA" id="ARBA00023163"/>
    </source>
</evidence>
<feature type="domain" description="RNA polymerase sigma factor 70 region 4 type 2" evidence="6">
    <location>
        <begin position="146"/>
        <end position="198"/>
    </location>
</feature>
<dbReference type="InterPro" id="IPR014284">
    <property type="entry name" value="RNA_pol_sigma-70_dom"/>
</dbReference>
<name>A0A7G8BLM3_9BACT</name>
<dbReference type="InterPro" id="IPR013324">
    <property type="entry name" value="RNA_pol_sigma_r3/r4-like"/>
</dbReference>
<evidence type="ECO:0000313" key="7">
    <source>
        <dbReference type="EMBL" id="QNI33443.1"/>
    </source>
</evidence>
<evidence type="ECO:0000259" key="6">
    <source>
        <dbReference type="Pfam" id="PF08281"/>
    </source>
</evidence>
<dbReference type="PANTHER" id="PTHR43133:SF51">
    <property type="entry name" value="RNA POLYMERASE SIGMA FACTOR"/>
    <property type="match status" value="1"/>
</dbReference>
<dbReference type="NCBIfam" id="TIGR02937">
    <property type="entry name" value="sigma70-ECF"/>
    <property type="match status" value="1"/>
</dbReference>
<dbReference type="Gene3D" id="1.10.10.10">
    <property type="entry name" value="Winged helix-like DNA-binding domain superfamily/Winged helix DNA-binding domain"/>
    <property type="match status" value="1"/>
</dbReference>
<dbReference type="InterPro" id="IPR013325">
    <property type="entry name" value="RNA_pol_sigma_r2"/>
</dbReference>
<dbReference type="EMBL" id="CP060394">
    <property type="protein sequence ID" value="QNI33443.1"/>
    <property type="molecule type" value="Genomic_DNA"/>
</dbReference>
<evidence type="ECO:0000256" key="3">
    <source>
        <dbReference type="ARBA" id="ARBA00023082"/>
    </source>
</evidence>
<dbReference type="Pfam" id="PF04542">
    <property type="entry name" value="Sigma70_r2"/>
    <property type="match status" value="1"/>
</dbReference>
<evidence type="ECO:0000256" key="2">
    <source>
        <dbReference type="ARBA" id="ARBA00023015"/>
    </source>
</evidence>
<feature type="domain" description="RNA polymerase sigma-70 region 2" evidence="5">
    <location>
        <begin position="41"/>
        <end position="107"/>
    </location>
</feature>
<evidence type="ECO:0000256" key="1">
    <source>
        <dbReference type="ARBA" id="ARBA00010641"/>
    </source>
</evidence>
<dbReference type="CDD" id="cd06171">
    <property type="entry name" value="Sigma70_r4"/>
    <property type="match status" value="1"/>
</dbReference>
<reference evidence="7 8" key="1">
    <citation type="submission" date="2020-08" db="EMBL/GenBank/DDBJ databases">
        <title>Edaphobacter telluris sp. nov. and Acidobacterium dinghuensis sp. nov., two acidobacteria isolated from forest soil.</title>
        <authorList>
            <person name="Fu J."/>
            <person name="Qiu L."/>
        </authorList>
    </citation>
    <scope>NUCLEOTIDE SEQUENCE [LARGE SCALE GENOMIC DNA]</scope>
    <source>
        <strain evidence="7">4Y35</strain>
    </source>
</reference>
<dbReference type="RefSeq" id="WP_186744874.1">
    <property type="nucleotide sequence ID" value="NZ_CP060394.1"/>
</dbReference>
<dbReference type="KEGG" id="adin:H7849_05705"/>
<dbReference type="InterPro" id="IPR036388">
    <property type="entry name" value="WH-like_DNA-bd_sf"/>
</dbReference>
<dbReference type="SUPFAM" id="SSF88659">
    <property type="entry name" value="Sigma3 and sigma4 domains of RNA polymerase sigma factors"/>
    <property type="match status" value="1"/>
</dbReference>